<keyword evidence="2" id="KW-1133">Transmembrane helix</keyword>
<feature type="compositionally biased region" description="Basic residues" evidence="1">
    <location>
        <begin position="35"/>
        <end position="49"/>
    </location>
</feature>
<proteinExistence type="predicted"/>
<protein>
    <submittedName>
        <fullName evidence="3">Uncharacterized protein</fullName>
    </submittedName>
</protein>
<evidence type="ECO:0000313" key="4">
    <source>
        <dbReference type="Proteomes" id="UP000181942"/>
    </source>
</evidence>
<dbReference type="RefSeq" id="WP_143138306.1">
    <property type="nucleotide sequence ID" value="NZ_FONR01000015.1"/>
</dbReference>
<evidence type="ECO:0000256" key="2">
    <source>
        <dbReference type="SAM" id="Phobius"/>
    </source>
</evidence>
<evidence type="ECO:0000256" key="1">
    <source>
        <dbReference type="SAM" id="MobiDB-lite"/>
    </source>
</evidence>
<dbReference type="EMBL" id="FONR01000015">
    <property type="protein sequence ID" value="SFG08274.1"/>
    <property type="molecule type" value="Genomic_DNA"/>
</dbReference>
<sequence>MPDPSWQAMQQAQQAQQIHQNHVRHHREAHDMARAHARHTGAPHTHRPVPHTGARGGGLPGLLVLIVIVGVVVYVARDPELRTAVGNFARNLLAHVQSK</sequence>
<feature type="transmembrane region" description="Helical" evidence="2">
    <location>
        <begin position="57"/>
        <end position="76"/>
    </location>
</feature>
<dbReference type="AlphaFoldDB" id="A0A1I2NWQ0"/>
<evidence type="ECO:0000313" key="3">
    <source>
        <dbReference type="EMBL" id="SFG08274.1"/>
    </source>
</evidence>
<reference evidence="3 4" key="1">
    <citation type="submission" date="2016-10" db="EMBL/GenBank/DDBJ databases">
        <authorList>
            <person name="de Groot N.N."/>
        </authorList>
    </citation>
    <scope>NUCLEOTIDE SEQUENCE [LARGE SCALE GENOMIC DNA]</scope>
    <source>
        <strain evidence="3 4">OK461</strain>
    </source>
</reference>
<feature type="compositionally biased region" description="Low complexity" evidence="1">
    <location>
        <begin position="7"/>
        <end position="17"/>
    </location>
</feature>
<dbReference type="Proteomes" id="UP000181942">
    <property type="component" value="Unassembled WGS sequence"/>
</dbReference>
<feature type="region of interest" description="Disordered" evidence="1">
    <location>
        <begin position="1"/>
        <end position="54"/>
    </location>
</feature>
<organism evidence="3 4">
    <name type="scientific">Streptomyces mirabilis</name>
    <dbReference type="NCBI Taxonomy" id="68239"/>
    <lineage>
        <taxon>Bacteria</taxon>
        <taxon>Bacillati</taxon>
        <taxon>Actinomycetota</taxon>
        <taxon>Actinomycetes</taxon>
        <taxon>Kitasatosporales</taxon>
        <taxon>Streptomycetaceae</taxon>
        <taxon>Streptomyces</taxon>
    </lineage>
</organism>
<dbReference type="OrthoDB" id="4336839at2"/>
<gene>
    <name evidence="3" type="ORF">SAMN02787118_115200</name>
</gene>
<keyword evidence="2" id="KW-0472">Membrane</keyword>
<name>A0A1I2NWQ0_9ACTN</name>
<accession>A0A1I2NWQ0</accession>
<keyword evidence="2" id="KW-0812">Transmembrane</keyword>